<dbReference type="Proteomes" id="UP000198983">
    <property type="component" value="Chromosome I"/>
</dbReference>
<dbReference type="STRING" id="117157.SAMN04489717_2998"/>
<dbReference type="RefSeq" id="WP_092654233.1">
    <property type="nucleotide sequence ID" value="NZ_LT629732.1"/>
</dbReference>
<accession>A0A1H1T019</accession>
<dbReference type="EMBL" id="LT629732">
    <property type="protein sequence ID" value="SDS53326.1"/>
    <property type="molecule type" value="Genomic_DNA"/>
</dbReference>
<organism evidence="1 2">
    <name type="scientific">Actinopolymorpha singaporensis</name>
    <dbReference type="NCBI Taxonomy" id="117157"/>
    <lineage>
        <taxon>Bacteria</taxon>
        <taxon>Bacillati</taxon>
        <taxon>Actinomycetota</taxon>
        <taxon>Actinomycetes</taxon>
        <taxon>Propionibacteriales</taxon>
        <taxon>Actinopolymorphaceae</taxon>
        <taxon>Actinopolymorpha</taxon>
    </lineage>
</organism>
<evidence type="ECO:0000313" key="1">
    <source>
        <dbReference type="EMBL" id="SDS53326.1"/>
    </source>
</evidence>
<dbReference type="AlphaFoldDB" id="A0A1H1T019"/>
<evidence type="ECO:0000313" key="2">
    <source>
        <dbReference type="Proteomes" id="UP000198983"/>
    </source>
</evidence>
<name>A0A1H1T019_9ACTN</name>
<dbReference type="OrthoDB" id="3831322at2"/>
<reference evidence="1 2" key="1">
    <citation type="submission" date="2016-10" db="EMBL/GenBank/DDBJ databases">
        <authorList>
            <person name="de Groot N.N."/>
        </authorList>
    </citation>
    <scope>NUCLEOTIDE SEQUENCE [LARGE SCALE GENOMIC DNA]</scope>
    <source>
        <strain evidence="1 2">DSM 22024</strain>
    </source>
</reference>
<keyword evidence="2" id="KW-1185">Reference proteome</keyword>
<protein>
    <submittedName>
        <fullName evidence="1">Uncharacterized protein</fullName>
    </submittedName>
</protein>
<sequence length="70" mass="7807">MTDATRETTYQCPTCRRLELFVQPQCEEGHGEQCPDWACVICGTALFVDTSFAAGEQVQVEKVRKAPRVA</sequence>
<gene>
    <name evidence="1" type="ORF">SAMN04489717_2998</name>
</gene>
<proteinExistence type="predicted"/>